<feature type="binding site" evidence="7">
    <location>
        <position position="138"/>
    </location>
    <ligand>
        <name>a 1,2-diacyl-sn-glycero-3-phospho-(1'-sn-glycerol)</name>
        <dbReference type="ChEBI" id="CHEBI:64716"/>
    </ligand>
</feature>
<evidence type="ECO:0000313" key="10">
    <source>
        <dbReference type="Proteomes" id="UP001501570"/>
    </source>
</evidence>
<feature type="transmembrane region" description="Helical" evidence="7">
    <location>
        <begin position="117"/>
        <end position="137"/>
    </location>
</feature>
<comment type="function">
    <text evidence="7">Catalyzes the transfer of the diacylglyceryl group from phosphatidylglycerol to the sulfhydryl group of the N-terminal cysteine of a prolipoprotein, the first step in the formation of mature lipoproteins.</text>
</comment>
<dbReference type="InterPro" id="IPR001640">
    <property type="entry name" value="Lgt"/>
</dbReference>
<keyword evidence="3 7" id="KW-0808">Transferase</keyword>
<evidence type="ECO:0000256" key="7">
    <source>
        <dbReference type="HAMAP-Rule" id="MF_01147"/>
    </source>
</evidence>
<dbReference type="EC" id="2.5.1.145" evidence="7"/>
<dbReference type="HAMAP" id="MF_01147">
    <property type="entry name" value="Lgt"/>
    <property type="match status" value="1"/>
</dbReference>
<protein>
    <recommendedName>
        <fullName evidence="7">Phosphatidylglycerol--prolipoprotein diacylglyceryl transferase</fullName>
        <ecNumber evidence="7">2.5.1.145</ecNumber>
    </recommendedName>
</protein>
<feature type="transmembrane region" description="Helical" evidence="7">
    <location>
        <begin position="204"/>
        <end position="221"/>
    </location>
</feature>
<dbReference type="GO" id="GO:0016740">
    <property type="term" value="F:transferase activity"/>
    <property type="evidence" value="ECO:0007669"/>
    <property type="project" value="UniProtKB-KW"/>
</dbReference>
<dbReference type="RefSeq" id="WP_345632671.1">
    <property type="nucleotide sequence ID" value="NZ_BAABJQ010000014.1"/>
</dbReference>
<evidence type="ECO:0000256" key="8">
    <source>
        <dbReference type="SAM" id="MobiDB-lite"/>
    </source>
</evidence>
<evidence type="ECO:0000256" key="3">
    <source>
        <dbReference type="ARBA" id="ARBA00022679"/>
    </source>
</evidence>
<feature type="transmembrane region" description="Helical" evidence="7">
    <location>
        <begin position="84"/>
        <end position="110"/>
    </location>
</feature>
<accession>A0ABP9S289</accession>
<comment type="pathway">
    <text evidence="7">Protein modification; lipoprotein biosynthesis (diacylglyceryl transfer).</text>
</comment>
<dbReference type="Pfam" id="PF01790">
    <property type="entry name" value="LGT"/>
    <property type="match status" value="1"/>
</dbReference>
<reference evidence="10" key="1">
    <citation type="journal article" date="2019" name="Int. J. Syst. Evol. Microbiol.">
        <title>The Global Catalogue of Microorganisms (GCM) 10K type strain sequencing project: providing services to taxonomists for standard genome sequencing and annotation.</title>
        <authorList>
            <consortium name="The Broad Institute Genomics Platform"/>
            <consortium name="The Broad Institute Genome Sequencing Center for Infectious Disease"/>
            <person name="Wu L."/>
            <person name="Ma J."/>
        </authorList>
    </citation>
    <scope>NUCLEOTIDE SEQUENCE [LARGE SCALE GENOMIC DNA]</scope>
    <source>
        <strain evidence="10">JCM 18304</strain>
    </source>
</reference>
<feature type="transmembrane region" description="Helical" evidence="7">
    <location>
        <begin position="241"/>
        <end position="257"/>
    </location>
</feature>
<comment type="caution">
    <text evidence="9">The sequence shown here is derived from an EMBL/GenBank/DDBJ whole genome shotgun (WGS) entry which is preliminary data.</text>
</comment>
<dbReference type="PANTHER" id="PTHR30589:SF0">
    <property type="entry name" value="PHOSPHATIDYLGLYCEROL--PROLIPOPROTEIN DIACYLGLYCERYL TRANSFERASE"/>
    <property type="match status" value="1"/>
</dbReference>
<gene>
    <name evidence="7 9" type="primary">lgt</name>
    <name evidence="9" type="ORF">GCM10023322_45760</name>
</gene>
<dbReference type="PANTHER" id="PTHR30589">
    <property type="entry name" value="PROLIPOPROTEIN DIACYLGLYCERYL TRANSFERASE"/>
    <property type="match status" value="1"/>
</dbReference>
<feature type="compositionally biased region" description="Acidic residues" evidence="8">
    <location>
        <begin position="297"/>
        <end position="306"/>
    </location>
</feature>
<dbReference type="NCBIfam" id="TIGR00544">
    <property type="entry name" value="lgt"/>
    <property type="match status" value="1"/>
</dbReference>
<evidence type="ECO:0000256" key="4">
    <source>
        <dbReference type="ARBA" id="ARBA00022692"/>
    </source>
</evidence>
<dbReference type="PROSITE" id="PS01311">
    <property type="entry name" value="LGT"/>
    <property type="match status" value="1"/>
</dbReference>
<evidence type="ECO:0000256" key="2">
    <source>
        <dbReference type="ARBA" id="ARBA00022475"/>
    </source>
</evidence>
<keyword evidence="10" id="KW-1185">Reference proteome</keyword>
<evidence type="ECO:0000256" key="6">
    <source>
        <dbReference type="ARBA" id="ARBA00023136"/>
    </source>
</evidence>
<dbReference type="EMBL" id="BAABJQ010000014">
    <property type="protein sequence ID" value="GAA5190498.1"/>
    <property type="molecule type" value="Genomic_DNA"/>
</dbReference>
<keyword evidence="6 7" id="KW-0472">Membrane</keyword>
<feature type="transmembrane region" description="Helical" evidence="7">
    <location>
        <begin position="179"/>
        <end position="197"/>
    </location>
</feature>
<sequence length="333" mass="35383">MPLASIPSPSQNGFHLGPLFVHFYGVMYLVGIALAILIGRRRWRAMGGDPSLIEEMAVWGVPAGIVGGRIYFDLTTPQFIPPHWWGPLAVWDGGLGIWGGVALGTLVCVWRLRRAGVSVTAMMDALAPALLVAQAIGRIGNYFNQELTGGPTNLPWGLEISPAHRPAGFLQDPTFHPTFLYELVWDLALAGFLVWLGRRGRVRTGSLFALYVAGYSAFRIFEETLRVDPSQHFLGLRLNFYIASVLTAAGLAWFALLQRGRRSDPAEPGGGVGEQSEGLLRDASAGPDLGGRAATEAGDDGGDEPDGGSGSGTDGNARPRVRGGVGPVSPEAG</sequence>
<comment type="similarity">
    <text evidence="1 7">Belongs to the Lgt family.</text>
</comment>
<evidence type="ECO:0000313" key="9">
    <source>
        <dbReference type="EMBL" id="GAA5190498.1"/>
    </source>
</evidence>
<dbReference type="Proteomes" id="UP001501570">
    <property type="component" value="Unassembled WGS sequence"/>
</dbReference>
<evidence type="ECO:0000256" key="5">
    <source>
        <dbReference type="ARBA" id="ARBA00022989"/>
    </source>
</evidence>
<feature type="transmembrane region" description="Helical" evidence="7">
    <location>
        <begin position="51"/>
        <end position="72"/>
    </location>
</feature>
<keyword evidence="4 7" id="KW-0812">Transmembrane</keyword>
<keyword evidence="5 7" id="KW-1133">Transmembrane helix</keyword>
<name>A0ABP9S289_9ACTN</name>
<keyword evidence="2 7" id="KW-1003">Cell membrane</keyword>
<feature type="region of interest" description="Disordered" evidence="8">
    <location>
        <begin position="264"/>
        <end position="333"/>
    </location>
</feature>
<organism evidence="9 10">
    <name type="scientific">Rugosimonospora acidiphila</name>
    <dbReference type="NCBI Taxonomy" id="556531"/>
    <lineage>
        <taxon>Bacteria</taxon>
        <taxon>Bacillati</taxon>
        <taxon>Actinomycetota</taxon>
        <taxon>Actinomycetes</taxon>
        <taxon>Micromonosporales</taxon>
        <taxon>Micromonosporaceae</taxon>
        <taxon>Rugosimonospora</taxon>
    </lineage>
</organism>
<evidence type="ECO:0000256" key="1">
    <source>
        <dbReference type="ARBA" id="ARBA00007150"/>
    </source>
</evidence>
<proteinExistence type="inferred from homology"/>
<feature type="transmembrane region" description="Helical" evidence="7">
    <location>
        <begin position="20"/>
        <end position="39"/>
    </location>
</feature>
<comment type="catalytic activity">
    <reaction evidence="7">
        <text>L-cysteinyl-[prolipoprotein] + a 1,2-diacyl-sn-glycero-3-phospho-(1'-sn-glycerol) = an S-1,2-diacyl-sn-glyceryl-L-cysteinyl-[prolipoprotein] + sn-glycerol 1-phosphate + H(+)</text>
        <dbReference type="Rhea" id="RHEA:56712"/>
        <dbReference type="Rhea" id="RHEA-COMP:14679"/>
        <dbReference type="Rhea" id="RHEA-COMP:14680"/>
        <dbReference type="ChEBI" id="CHEBI:15378"/>
        <dbReference type="ChEBI" id="CHEBI:29950"/>
        <dbReference type="ChEBI" id="CHEBI:57685"/>
        <dbReference type="ChEBI" id="CHEBI:64716"/>
        <dbReference type="ChEBI" id="CHEBI:140658"/>
        <dbReference type="EC" id="2.5.1.145"/>
    </reaction>
</comment>
<comment type="subcellular location">
    <subcellularLocation>
        <location evidence="7">Cell membrane</location>
        <topology evidence="7">Multi-pass membrane protein</topology>
    </subcellularLocation>
</comment>